<dbReference type="AlphaFoldDB" id="A0A0F9UJ55"/>
<gene>
    <name evidence="1" type="ORF">LCGC14_0258320</name>
</gene>
<dbReference type="InterPro" id="IPR017853">
    <property type="entry name" value="GH"/>
</dbReference>
<name>A0A0F9UJ55_9ZZZZ</name>
<reference evidence="1" key="1">
    <citation type="journal article" date="2015" name="Nature">
        <title>Complex archaea that bridge the gap between prokaryotes and eukaryotes.</title>
        <authorList>
            <person name="Spang A."/>
            <person name="Saw J.H."/>
            <person name="Jorgensen S.L."/>
            <person name="Zaremba-Niedzwiedzka K."/>
            <person name="Martijn J."/>
            <person name="Lind A.E."/>
            <person name="van Eijk R."/>
            <person name="Schleper C."/>
            <person name="Guy L."/>
            <person name="Ettema T.J."/>
        </authorList>
    </citation>
    <scope>NUCLEOTIDE SEQUENCE</scope>
</reference>
<dbReference type="Gene3D" id="3.20.20.80">
    <property type="entry name" value="Glycosidases"/>
    <property type="match status" value="1"/>
</dbReference>
<dbReference type="SUPFAM" id="SSF51445">
    <property type="entry name" value="(Trans)glycosidases"/>
    <property type="match status" value="1"/>
</dbReference>
<evidence type="ECO:0008006" key="2">
    <source>
        <dbReference type="Google" id="ProtNLM"/>
    </source>
</evidence>
<accession>A0A0F9UJ55</accession>
<dbReference type="EMBL" id="LAZR01000138">
    <property type="protein sequence ID" value="KKN87377.1"/>
    <property type="molecule type" value="Genomic_DNA"/>
</dbReference>
<sequence length="223" mass="24894">MNMIAHQAVQLDPCKGFDYAGHLTEKNVDDFVADDHQFGIRYVARKLWVHDKPKAYYGGWLYGLSTQEANIAMAGRLAIGVVQSFSHSTAATYENGFLMGTIAAANLLGIGVRARIHLFCDLEHARVPDADMIAYLNGWSMAVIPYFRCGLYVGYHYLNGRQLYGLPRFDCYWSSAMAHMGDPQPRGFAMKQGYPTRLHGCHIDPDELTGDNFGKGPYFLKAA</sequence>
<proteinExistence type="predicted"/>
<comment type="caution">
    <text evidence="1">The sequence shown here is derived from an EMBL/GenBank/DDBJ whole genome shotgun (WGS) entry which is preliminary data.</text>
</comment>
<organism evidence="1">
    <name type="scientific">marine sediment metagenome</name>
    <dbReference type="NCBI Taxonomy" id="412755"/>
    <lineage>
        <taxon>unclassified sequences</taxon>
        <taxon>metagenomes</taxon>
        <taxon>ecological metagenomes</taxon>
    </lineage>
</organism>
<evidence type="ECO:0000313" key="1">
    <source>
        <dbReference type="EMBL" id="KKN87377.1"/>
    </source>
</evidence>
<protein>
    <recommendedName>
        <fullName evidence="2">DUF1906 domain-containing protein</fullName>
    </recommendedName>
</protein>